<evidence type="ECO:0000256" key="1">
    <source>
        <dbReference type="RuleBase" id="RU365033"/>
    </source>
</evidence>
<dbReference type="GO" id="GO:0046872">
    <property type="term" value="F:metal ion binding"/>
    <property type="evidence" value="ECO:0007669"/>
    <property type="project" value="UniProtKB-KW"/>
</dbReference>
<comment type="caution">
    <text evidence="3">The sequence shown here is derived from an EMBL/GenBank/DDBJ whole genome shotgun (WGS) entry which is preliminary data.</text>
</comment>
<keyword evidence="1" id="KW-0464">Manganese</keyword>
<proteinExistence type="inferred from homology"/>
<keyword evidence="1" id="KW-0539">Nucleus</keyword>
<dbReference type="GO" id="GO:0005634">
    <property type="term" value="C:nucleus"/>
    <property type="evidence" value="ECO:0007669"/>
    <property type="project" value="UniProtKB-SubCell"/>
</dbReference>
<keyword evidence="1" id="KW-0227">DNA damage</keyword>
<keyword evidence="1" id="KW-0460">Magnesium</keyword>
<keyword evidence="1" id="KW-0234">DNA repair</keyword>
<evidence type="ECO:0000256" key="2">
    <source>
        <dbReference type="SAM" id="MobiDB-lite"/>
    </source>
</evidence>
<comment type="catalytic activity">
    <reaction evidence="1">
        <text>Hydrolytically removes 5'-nucleotides successively from the 3'-hydroxy termini of 3'-hydroxy-terminated oligonucleotides.</text>
        <dbReference type="EC" id="3.1.4.1"/>
    </reaction>
</comment>
<dbReference type="GO" id="GO:0004528">
    <property type="term" value="F:phosphodiesterase I activity"/>
    <property type="evidence" value="ECO:0007669"/>
    <property type="project" value="UniProtKB-EC"/>
</dbReference>
<dbReference type="PANTHER" id="PTHR15749:SF4">
    <property type="entry name" value="FANCONI-ASSOCIATED NUCLEASE 1"/>
    <property type="match status" value="1"/>
</dbReference>
<dbReference type="EC" id="3.1.4.1" evidence="1"/>
<dbReference type="GO" id="GO:0017108">
    <property type="term" value="F:5'-flap endonuclease activity"/>
    <property type="evidence" value="ECO:0007669"/>
    <property type="project" value="TreeGrafter"/>
</dbReference>
<keyword evidence="4" id="KW-1185">Reference proteome</keyword>
<sequence>MPKRLPTVKTNTIFTGFLGNGGRDELGETKSDLDLNSKGDYQDLTICLNLLKTMISTVLHTDAHLFPPAETNVLISVLGLSVDAQHLFTYLAIHPDKWHRLPFLKSAVILSGDLFRIIEELCCPISNKMKSGVKSDHPSDSFWGPSNAGSQSLPSNATVGPSPLFPFPRPQPNPCSLCISDAGTDLRQLLQCMDLKELNKIREQLKIKPKKNKADLIDSILNFSATQRTVTDFFKAKAKAEKPKSQQERLREMVMLVLQKLVRIDADVHNILLRVHIAYFRSTQLPTEVLPRPLRYLQRKYPKYALTRADGIWENWEIFIEYVDSLRAEATIDGVLPSGDTEATSQRSPEKTTGKRRREAVDDEIEVKDKKGKKAEAVRKAEATKELLDEVYPRWAAHNSIKTQSDPVGPGLERFEPGYALTRTVHKGMKALKILKERSSELDVFNMLLDQEHWCAGLRGSWHSRNTSILAEKMKDGAAGGAIRAARAAIKDTTTNLIYQESIFATLTKLQKRLQEDSVHIPEPTKVSAVVLEAMSTTEKKKACKWTRPDDDSHEMTIETLVSEHYLSDFQRVMPGNCFLTTLFTLLFWDILFMPMTGAFETAFQTCPLDLCEDTFFSSRRDAIELRLSEIKTGHAADFLQIHDKEHRASKVAAVGVRWDLCTRKDLTHWGW</sequence>
<evidence type="ECO:0000313" key="4">
    <source>
        <dbReference type="Proteomes" id="UP000620124"/>
    </source>
</evidence>
<dbReference type="GO" id="GO:0008409">
    <property type="term" value="F:5'-3' exonuclease activity"/>
    <property type="evidence" value="ECO:0007669"/>
    <property type="project" value="TreeGrafter"/>
</dbReference>
<dbReference type="AlphaFoldDB" id="A0A8H7CJQ8"/>
<reference evidence="3" key="1">
    <citation type="submission" date="2020-05" db="EMBL/GenBank/DDBJ databases">
        <title>Mycena genomes resolve the evolution of fungal bioluminescence.</title>
        <authorList>
            <person name="Tsai I.J."/>
        </authorList>
    </citation>
    <scope>NUCLEOTIDE SEQUENCE</scope>
    <source>
        <strain evidence="3">CCC161011</strain>
    </source>
</reference>
<dbReference type="InterPro" id="IPR033315">
    <property type="entry name" value="Fan1-like"/>
</dbReference>
<gene>
    <name evidence="3" type="ORF">MVEN_02010300</name>
</gene>
<dbReference type="PANTHER" id="PTHR15749">
    <property type="entry name" value="FANCONI-ASSOCIATED NUCLEASE 1"/>
    <property type="match status" value="1"/>
</dbReference>
<comment type="cofactor">
    <cofactor evidence="1">
        <name>Mg(2+)</name>
        <dbReference type="ChEBI" id="CHEBI:18420"/>
    </cofactor>
    <cofactor evidence="1">
        <name>Mn(2+)</name>
        <dbReference type="ChEBI" id="CHEBI:29035"/>
    </cofactor>
</comment>
<evidence type="ECO:0000313" key="3">
    <source>
        <dbReference type="EMBL" id="KAF7337873.1"/>
    </source>
</evidence>
<comment type="function">
    <text evidence="1">Nuclease required for the repair of DNA interstrand cross-links (ICL). Acts as a 5'-3' exonuclease that anchors at a cut end of DNA and cleaves DNA successively at every third nucleotide, allowing to excise an ICL from one strand through flanking incisions.</text>
</comment>
<feature type="region of interest" description="Disordered" evidence="2">
    <location>
        <begin position="335"/>
        <end position="362"/>
    </location>
</feature>
<comment type="subcellular location">
    <subcellularLocation>
        <location evidence="1">Nucleus</location>
    </subcellularLocation>
</comment>
<dbReference type="EMBL" id="JACAZI010000021">
    <property type="protein sequence ID" value="KAF7337873.1"/>
    <property type="molecule type" value="Genomic_DNA"/>
</dbReference>
<keyword evidence="1" id="KW-0479">Metal-binding</keyword>
<dbReference type="GO" id="GO:0036297">
    <property type="term" value="P:interstrand cross-link repair"/>
    <property type="evidence" value="ECO:0007669"/>
    <property type="project" value="InterPro"/>
</dbReference>
<comment type="similarity">
    <text evidence="1">Belongs to the FAN1 family.</text>
</comment>
<accession>A0A8H7CJQ8</accession>
<name>A0A8H7CJQ8_9AGAR</name>
<organism evidence="3 4">
    <name type="scientific">Mycena venus</name>
    <dbReference type="NCBI Taxonomy" id="2733690"/>
    <lineage>
        <taxon>Eukaryota</taxon>
        <taxon>Fungi</taxon>
        <taxon>Dikarya</taxon>
        <taxon>Basidiomycota</taxon>
        <taxon>Agaricomycotina</taxon>
        <taxon>Agaricomycetes</taxon>
        <taxon>Agaricomycetidae</taxon>
        <taxon>Agaricales</taxon>
        <taxon>Marasmiineae</taxon>
        <taxon>Mycenaceae</taxon>
        <taxon>Mycena</taxon>
    </lineage>
</organism>
<keyword evidence="1" id="KW-0378">Hydrolase</keyword>
<dbReference type="OrthoDB" id="258143at2759"/>
<protein>
    <recommendedName>
        <fullName evidence="1">Fanconi-associated nuclease</fullName>
        <ecNumber evidence="1">3.1.4.1</ecNumber>
    </recommendedName>
</protein>
<keyword evidence="1" id="KW-0540">Nuclease</keyword>
<dbReference type="Proteomes" id="UP000620124">
    <property type="component" value="Unassembled WGS sequence"/>
</dbReference>
<dbReference type="GO" id="GO:0070336">
    <property type="term" value="F:flap-structured DNA binding"/>
    <property type="evidence" value="ECO:0007669"/>
    <property type="project" value="TreeGrafter"/>
</dbReference>